<sequence>MVYAGVESSSSGPLGLAVQILRGRWFMVYACFLIMSAAGATYIFGVYSSEIKNSLGYNQQTLNTLSFFKDLGANVGVVSGLINEVTPPWVVLTMGAGMNLFGYLMIYLAITKRISHMPVWQMCLYILIGANSQTFANTGALVTCVKNFPESRGVVLGLLKAFVGLSGAIITQLYLAFYGDDTKALVLFIAWLPAVISIISINTIRIMKVVRQPNELRVFYSFLYITLTLAGYLMVMIIIEKTLPDSRLEYSISATLVILVLISPLYVVIREEFSQWKHKIQTRNNNNNNQTSTISINIEKPTEVKQVPQPPPPPPPPTTTTHIESAAPVASKKFSLSSLIKIFKAPERGEDYSILQALVSVDMLVLFFATICGVGGTLTAIDNMGQIGESLGYPKKSISTFVSLISIWNCLGRLASGFLSEILLSKFKFPRPLMLTGVLLLSCVGHLLIAFGVPNSLYVSSVIIGFCFGAQWPLLFAVISEIFGLKYYSTLYNFGGVASPIGSYILNVRVTGNLYDKEAKKMPVKILSSSGKNDLTCIGVQCFKLSFLIITAATVLGAFVSLILVFRTRNFYKGDIYKKFREAAEAQSTTSTSTSVVEMEKEQLKPPSKTDERSEGHATKE</sequence>
<dbReference type="FunFam" id="1.20.1250.20:FF:000446">
    <property type="entry name" value="Nodulin family protein"/>
    <property type="match status" value="1"/>
</dbReference>
<dbReference type="Gene3D" id="1.20.1250.20">
    <property type="entry name" value="MFS general substrate transporter like domains"/>
    <property type="match status" value="1"/>
</dbReference>
<organism evidence="9 10">
    <name type="scientific">Dioscorea zingiberensis</name>
    <dbReference type="NCBI Taxonomy" id="325984"/>
    <lineage>
        <taxon>Eukaryota</taxon>
        <taxon>Viridiplantae</taxon>
        <taxon>Streptophyta</taxon>
        <taxon>Embryophyta</taxon>
        <taxon>Tracheophyta</taxon>
        <taxon>Spermatophyta</taxon>
        <taxon>Magnoliopsida</taxon>
        <taxon>Liliopsida</taxon>
        <taxon>Dioscoreales</taxon>
        <taxon>Dioscoreaceae</taxon>
        <taxon>Dioscorea</taxon>
    </lineage>
</organism>
<feature type="transmembrane region" description="Helical" evidence="6">
    <location>
        <begin position="184"/>
        <end position="206"/>
    </location>
</feature>
<dbReference type="Pfam" id="PF23262">
    <property type="entry name" value="NFD4_C"/>
    <property type="match status" value="1"/>
</dbReference>
<reference evidence="9" key="2">
    <citation type="journal article" date="2022" name="Hortic Res">
        <title>The genome of Dioscorea zingiberensis sheds light on the biosynthesis, origin and evolution of the medicinally important diosgenin saponins.</title>
        <authorList>
            <person name="Li Y."/>
            <person name="Tan C."/>
            <person name="Li Z."/>
            <person name="Guo J."/>
            <person name="Li S."/>
            <person name="Chen X."/>
            <person name="Wang C."/>
            <person name="Dai X."/>
            <person name="Yang H."/>
            <person name="Song W."/>
            <person name="Hou L."/>
            <person name="Xu J."/>
            <person name="Tong Z."/>
            <person name="Xu A."/>
            <person name="Yuan X."/>
            <person name="Wang W."/>
            <person name="Yang Q."/>
            <person name="Chen L."/>
            <person name="Sun Z."/>
            <person name="Wang K."/>
            <person name="Pan B."/>
            <person name="Chen J."/>
            <person name="Bao Y."/>
            <person name="Liu F."/>
            <person name="Qi X."/>
            <person name="Gang D.R."/>
            <person name="Wen J."/>
            <person name="Li J."/>
        </authorList>
    </citation>
    <scope>NUCLEOTIDE SEQUENCE</scope>
    <source>
        <strain evidence="9">Dzin_1.0</strain>
    </source>
</reference>
<dbReference type="InterPro" id="IPR010658">
    <property type="entry name" value="Nodulin-like"/>
</dbReference>
<feature type="domain" description="NFD4 C-terminal" evidence="8">
    <location>
        <begin position="362"/>
        <end position="572"/>
    </location>
</feature>
<feature type="domain" description="Nodulin-like" evidence="7">
    <location>
        <begin position="24"/>
        <end position="269"/>
    </location>
</feature>
<name>A0A9D5BYM3_9LILI</name>
<feature type="region of interest" description="Disordered" evidence="5">
    <location>
        <begin position="585"/>
        <end position="621"/>
    </location>
</feature>
<evidence type="ECO:0000313" key="9">
    <source>
        <dbReference type="EMBL" id="KAJ0963133.1"/>
    </source>
</evidence>
<evidence type="ECO:0000256" key="3">
    <source>
        <dbReference type="ARBA" id="ARBA00022989"/>
    </source>
</evidence>
<feature type="transmembrane region" description="Helical" evidence="6">
    <location>
        <begin position="432"/>
        <end position="451"/>
    </location>
</feature>
<comment type="subcellular location">
    <subcellularLocation>
        <location evidence="1">Membrane</location>
        <topology evidence="1">Multi-pass membrane protein</topology>
    </subcellularLocation>
</comment>
<keyword evidence="2 6" id="KW-0812">Transmembrane</keyword>
<keyword evidence="4 6" id="KW-0472">Membrane</keyword>
<evidence type="ECO:0000256" key="5">
    <source>
        <dbReference type="SAM" id="MobiDB-lite"/>
    </source>
</evidence>
<dbReference type="SUPFAM" id="SSF103473">
    <property type="entry name" value="MFS general substrate transporter"/>
    <property type="match status" value="1"/>
</dbReference>
<accession>A0A9D5BYM3</accession>
<feature type="transmembrane region" description="Helical" evidence="6">
    <location>
        <begin position="26"/>
        <end position="47"/>
    </location>
</feature>
<proteinExistence type="predicted"/>
<dbReference type="PANTHER" id="PTHR21576:SF84">
    <property type="entry name" value="FAMILY PROTEIN, PUTATIVE, EXPRESSED-RELATED"/>
    <property type="match status" value="1"/>
</dbReference>
<dbReference type="InterPro" id="IPR036259">
    <property type="entry name" value="MFS_trans_sf"/>
</dbReference>
<evidence type="ECO:0000259" key="8">
    <source>
        <dbReference type="Pfam" id="PF23262"/>
    </source>
</evidence>
<evidence type="ECO:0000256" key="2">
    <source>
        <dbReference type="ARBA" id="ARBA00022692"/>
    </source>
</evidence>
<feature type="transmembrane region" description="Helical" evidence="6">
    <location>
        <begin position="218"/>
        <end position="239"/>
    </location>
</feature>
<feature type="compositionally biased region" description="Basic and acidic residues" evidence="5">
    <location>
        <begin position="598"/>
        <end position="621"/>
    </location>
</feature>
<dbReference type="InterPro" id="IPR056555">
    <property type="entry name" value="NFD4_C"/>
</dbReference>
<feature type="transmembrane region" description="Helical" evidence="6">
    <location>
        <begin position="251"/>
        <end position="269"/>
    </location>
</feature>
<evidence type="ECO:0000313" key="10">
    <source>
        <dbReference type="Proteomes" id="UP001085076"/>
    </source>
</evidence>
<evidence type="ECO:0000259" key="7">
    <source>
        <dbReference type="Pfam" id="PF06813"/>
    </source>
</evidence>
<feature type="transmembrane region" description="Helical" evidence="6">
    <location>
        <begin position="545"/>
        <end position="566"/>
    </location>
</feature>
<evidence type="ECO:0000256" key="4">
    <source>
        <dbReference type="ARBA" id="ARBA00023136"/>
    </source>
</evidence>
<keyword evidence="3 6" id="KW-1133">Transmembrane helix</keyword>
<feature type="transmembrane region" description="Helical" evidence="6">
    <location>
        <begin position="155"/>
        <end position="178"/>
    </location>
</feature>
<evidence type="ECO:0008006" key="11">
    <source>
        <dbReference type="Google" id="ProtNLM"/>
    </source>
</evidence>
<evidence type="ECO:0000256" key="1">
    <source>
        <dbReference type="ARBA" id="ARBA00004141"/>
    </source>
</evidence>
<feature type="region of interest" description="Disordered" evidence="5">
    <location>
        <begin position="303"/>
        <end position="322"/>
    </location>
</feature>
<dbReference type="PANTHER" id="PTHR21576">
    <property type="entry name" value="UNCHARACTERIZED NODULIN-LIKE PROTEIN"/>
    <property type="match status" value="1"/>
</dbReference>
<evidence type="ECO:0000256" key="6">
    <source>
        <dbReference type="SAM" id="Phobius"/>
    </source>
</evidence>
<dbReference type="Proteomes" id="UP001085076">
    <property type="component" value="Miscellaneous, Linkage group lg09"/>
</dbReference>
<feature type="transmembrane region" description="Helical" evidence="6">
    <location>
        <begin position="354"/>
        <end position="378"/>
    </location>
</feature>
<dbReference type="GO" id="GO:0016020">
    <property type="term" value="C:membrane"/>
    <property type="evidence" value="ECO:0007669"/>
    <property type="project" value="UniProtKB-SubCell"/>
</dbReference>
<protein>
    <recommendedName>
        <fullName evidence="11">Nodulin-like domain-containing protein</fullName>
    </recommendedName>
</protein>
<dbReference type="Pfam" id="PF06813">
    <property type="entry name" value="Nodulin-like"/>
    <property type="match status" value="1"/>
</dbReference>
<keyword evidence="10" id="KW-1185">Reference proteome</keyword>
<reference evidence="9" key="1">
    <citation type="submission" date="2021-03" db="EMBL/GenBank/DDBJ databases">
        <authorList>
            <person name="Li Z."/>
            <person name="Yang C."/>
        </authorList>
    </citation>
    <scope>NUCLEOTIDE SEQUENCE</scope>
    <source>
        <strain evidence="9">Dzin_1.0</strain>
        <tissue evidence="9">Leaf</tissue>
    </source>
</reference>
<feature type="transmembrane region" description="Helical" evidence="6">
    <location>
        <begin position="457"/>
        <end position="479"/>
    </location>
</feature>
<feature type="transmembrane region" description="Helical" evidence="6">
    <location>
        <begin position="89"/>
        <end position="110"/>
    </location>
</feature>
<gene>
    <name evidence="9" type="ORF">J5N97_028255</name>
</gene>
<comment type="caution">
    <text evidence="9">The sequence shown here is derived from an EMBL/GenBank/DDBJ whole genome shotgun (WGS) entry which is preliminary data.</text>
</comment>
<feature type="compositionally biased region" description="Pro residues" evidence="5">
    <location>
        <begin position="308"/>
        <end position="318"/>
    </location>
</feature>
<dbReference type="AlphaFoldDB" id="A0A9D5BYM3"/>
<dbReference type="CDD" id="cd17354">
    <property type="entry name" value="MFS_Mch1p_like"/>
    <property type="match status" value="1"/>
</dbReference>
<dbReference type="EMBL" id="JAGGNH010000009">
    <property type="protein sequence ID" value="KAJ0963133.1"/>
    <property type="molecule type" value="Genomic_DNA"/>
</dbReference>
<dbReference type="OrthoDB" id="410267at2759"/>